<dbReference type="PANTHER" id="PTHR41287">
    <property type="match status" value="1"/>
</dbReference>
<evidence type="ECO:0000259" key="1">
    <source>
        <dbReference type="Pfam" id="PF03354"/>
    </source>
</evidence>
<keyword evidence="4" id="KW-1185">Reference proteome</keyword>
<dbReference type="Pfam" id="PF20441">
    <property type="entry name" value="TerL_nuclease"/>
    <property type="match status" value="1"/>
</dbReference>
<proteinExistence type="predicted"/>
<dbReference type="EMBL" id="PXYK01000004">
    <property type="protein sequence ID" value="PSJ64496.1"/>
    <property type="molecule type" value="Genomic_DNA"/>
</dbReference>
<accession>A0A2P7SPV3</accession>
<dbReference type="AlphaFoldDB" id="A0A2P7SPV3"/>
<feature type="domain" description="Terminase large subunit-like endonuclease" evidence="2">
    <location>
        <begin position="271"/>
        <end position="551"/>
    </location>
</feature>
<evidence type="ECO:0000259" key="2">
    <source>
        <dbReference type="Pfam" id="PF20441"/>
    </source>
</evidence>
<feature type="domain" description="Terminase large subunit-like ATPase" evidence="1">
    <location>
        <begin position="91"/>
        <end position="261"/>
    </location>
</feature>
<dbReference type="Proteomes" id="UP000241229">
    <property type="component" value="Unassembled WGS sequence"/>
</dbReference>
<dbReference type="PANTHER" id="PTHR41287:SF1">
    <property type="entry name" value="PROTEIN YMFN"/>
    <property type="match status" value="1"/>
</dbReference>
<dbReference type="RefSeq" id="WP_106771243.1">
    <property type="nucleotide sequence ID" value="NZ_PXYK01000004.1"/>
</dbReference>
<dbReference type="InterPro" id="IPR046461">
    <property type="entry name" value="TerL_ATPase"/>
</dbReference>
<dbReference type="InterPro" id="IPR005021">
    <property type="entry name" value="Terminase_largesu-like"/>
</dbReference>
<gene>
    <name evidence="3" type="ORF">C7I84_06010</name>
</gene>
<dbReference type="Gene3D" id="3.40.50.300">
    <property type="entry name" value="P-loop containing nucleotide triphosphate hydrolases"/>
    <property type="match status" value="1"/>
</dbReference>
<evidence type="ECO:0000313" key="3">
    <source>
        <dbReference type="EMBL" id="PSJ64496.1"/>
    </source>
</evidence>
<evidence type="ECO:0000313" key="4">
    <source>
        <dbReference type="Proteomes" id="UP000241229"/>
    </source>
</evidence>
<dbReference type="GO" id="GO:0004519">
    <property type="term" value="F:endonuclease activity"/>
    <property type="evidence" value="ECO:0007669"/>
    <property type="project" value="InterPro"/>
</dbReference>
<dbReference type="Pfam" id="PF03354">
    <property type="entry name" value="TerL_ATPase"/>
    <property type="match status" value="1"/>
</dbReference>
<dbReference type="InterPro" id="IPR027417">
    <property type="entry name" value="P-loop_NTPase"/>
</dbReference>
<reference evidence="3 4" key="1">
    <citation type="submission" date="2018-03" db="EMBL/GenBank/DDBJ databases">
        <title>The draft genome of Mesorhizobium sp. 6GN-30.</title>
        <authorList>
            <person name="Liu L."/>
            <person name="Li L."/>
            <person name="Wang T."/>
            <person name="Zhang X."/>
            <person name="Liang L."/>
        </authorList>
    </citation>
    <scope>NUCLEOTIDE SEQUENCE [LARGE SCALE GENOMIC DNA]</scope>
    <source>
        <strain evidence="3 4">6GN30</strain>
    </source>
</reference>
<comment type="caution">
    <text evidence="3">The sequence shown here is derived from an EMBL/GenBank/DDBJ whole genome shotgun (WGS) entry which is preliminary data.</text>
</comment>
<name>A0A2P7SPV3_9HYPH</name>
<organism evidence="3 4">
    <name type="scientific">Kumtagia ephedrae</name>
    <dbReference type="NCBI Taxonomy" id="2116701"/>
    <lineage>
        <taxon>Bacteria</taxon>
        <taxon>Pseudomonadati</taxon>
        <taxon>Pseudomonadota</taxon>
        <taxon>Alphaproteobacteria</taxon>
        <taxon>Hyphomicrobiales</taxon>
        <taxon>Phyllobacteriaceae</taxon>
        <taxon>Kumtagia</taxon>
    </lineage>
</organism>
<sequence length="570" mass="64487">MKTRSRRSADHPHVDAGNQYARDVAAGKVPACKWVVLACKRHLDDLEASASHNFPYRFDPKAAEKWCQFVELLPHIKGEWARKGEKLRLEPWQCFKTICIFGWLRKQDGLRRFRKALILEPRKNAKSTWAAGVGLGMMTIDGDHGAEVYSGATTEKQAWEVFKPARLMAIKTPALLDHFGITVGAKSVHRLGDGSKFEPLIGDPGDGASPSCAIVDEYHEHATDRMVDTMETGMGAREQPLLLIITTAGDNLAGPCYAAVQEAQKVLEGIIENDELFALMFGVDKDDDWTSELALRKANPNYDVSVKGEFLRARQRDAIQNPRKAGVFKTKHLNMWVQARNAYFDIQKWNESARPELRLEDFRGRRCILGLDLASTIDIAAMELTFEHEGGYVRFGKYYLPEATIELPENQHYRGWRDAPEAWITQTDGDMIDYVTIRDDILGLRDQGFLIDEIAFDPHQAHMMMSELRDEGFITVEVRPLVLNFSPAMKQMDGLIRSRKIAHNGDPVFTWMLSNIVAKADAKDNVYPRKDRGENKIDGPVAHMMALARWMQGGDDLSIYEQRGILEIEV</sequence>
<dbReference type="OrthoDB" id="9760250at2"/>
<protein>
    <submittedName>
        <fullName evidence="3">Terminase</fullName>
    </submittedName>
</protein>
<dbReference type="InterPro" id="IPR046462">
    <property type="entry name" value="TerL_nuclease"/>
</dbReference>